<evidence type="ECO:0000313" key="3">
    <source>
        <dbReference type="Proteomes" id="UP001519310"/>
    </source>
</evidence>
<gene>
    <name evidence="2" type="ORF">J2Z77_004174</name>
</gene>
<keyword evidence="3" id="KW-1185">Reference proteome</keyword>
<sequence length="278" mass="28291">MSSQEMLITLTPQQATYGVILPVELPTGTVRLRIPSCRHGDLVRVRVGAQEVLLRVHVTGAGAAWIAGAGGVTPPTAATAAFPAGAGATPPAPVAGTPARTGGGRGGLVALAVAAALVLGFFLLGDGDDHGRDSKSSAEATPTWSSSWTPSPSPSPYDSPDDSPSSGSSAPGAAATPYSPEAIAGASPEPSPFDRGTCLNGQLPDSTTPRSVSGVSEVPCSASDAHYRVIESIPGTADLDSCNDNPKTQYAFSYRYMRGSTVLNQYVYCLVGIGSYAR</sequence>
<accession>A0ABS4L8F1</accession>
<name>A0ABS4L8F1_STRAV</name>
<proteinExistence type="predicted"/>
<feature type="region of interest" description="Disordered" evidence="1">
    <location>
        <begin position="130"/>
        <end position="217"/>
    </location>
</feature>
<organism evidence="2 3">
    <name type="scientific">Streptomyces avidinii</name>
    <dbReference type="NCBI Taxonomy" id="1895"/>
    <lineage>
        <taxon>Bacteria</taxon>
        <taxon>Bacillati</taxon>
        <taxon>Actinomycetota</taxon>
        <taxon>Actinomycetes</taxon>
        <taxon>Kitasatosporales</taxon>
        <taxon>Streptomycetaceae</taxon>
        <taxon>Streptomyces</taxon>
    </lineage>
</organism>
<dbReference type="EMBL" id="JAGGLQ010000007">
    <property type="protein sequence ID" value="MBP2038367.1"/>
    <property type="molecule type" value="Genomic_DNA"/>
</dbReference>
<evidence type="ECO:0000256" key="1">
    <source>
        <dbReference type="SAM" id="MobiDB-lite"/>
    </source>
</evidence>
<comment type="caution">
    <text evidence="2">The sequence shown here is derived from an EMBL/GenBank/DDBJ whole genome shotgun (WGS) entry which is preliminary data.</text>
</comment>
<feature type="compositionally biased region" description="Low complexity" evidence="1">
    <location>
        <begin position="158"/>
        <end position="180"/>
    </location>
</feature>
<evidence type="ECO:0000313" key="2">
    <source>
        <dbReference type="EMBL" id="MBP2038367.1"/>
    </source>
</evidence>
<feature type="compositionally biased region" description="Low complexity" evidence="1">
    <location>
        <begin position="137"/>
        <end position="150"/>
    </location>
</feature>
<feature type="compositionally biased region" description="Polar residues" evidence="1">
    <location>
        <begin position="199"/>
        <end position="214"/>
    </location>
</feature>
<protein>
    <submittedName>
        <fullName evidence="2">Uncharacterized protein</fullName>
    </submittedName>
</protein>
<reference evidence="2 3" key="1">
    <citation type="submission" date="2021-03" db="EMBL/GenBank/DDBJ databases">
        <title>Genomic Encyclopedia of Type Strains, Phase IV (KMG-IV): sequencing the most valuable type-strain genomes for metagenomic binning, comparative biology and taxonomic classification.</title>
        <authorList>
            <person name="Goeker M."/>
        </authorList>
    </citation>
    <scope>NUCLEOTIDE SEQUENCE [LARGE SCALE GENOMIC DNA]</scope>
    <source>
        <strain evidence="2 3">DSM 40526</strain>
    </source>
</reference>
<dbReference type="Proteomes" id="UP001519310">
    <property type="component" value="Unassembled WGS sequence"/>
</dbReference>
<dbReference type="RefSeq" id="WP_189971454.1">
    <property type="nucleotide sequence ID" value="NZ_BMVL01000008.1"/>
</dbReference>